<evidence type="ECO:0000256" key="10">
    <source>
        <dbReference type="PIRNR" id="PIRNR006268"/>
    </source>
</evidence>
<keyword evidence="5 10" id="KW-0479">Metal-binding</keyword>
<evidence type="ECO:0000256" key="9">
    <source>
        <dbReference type="ARBA" id="ARBA00048540"/>
    </source>
</evidence>
<dbReference type="GO" id="GO:0046872">
    <property type="term" value="F:metal ion binding"/>
    <property type="evidence" value="ECO:0007669"/>
    <property type="project" value="UniProtKB-UniRule"/>
</dbReference>
<evidence type="ECO:0000256" key="2">
    <source>
        <dbReference type="ARBA" id="ARBA00016337"/>
    </source>
</evidence>
<evidence type="ECO:0000256" key="4">
    <source>
        <dbReference type="ARBA" id="ARBA00022679"/>
    </source>
</evidence>
<feature type="binding site" evidence="11">
    <location>
        <position position="176"/>
    </location>
    <ligand>
        <name>Mg(2+)</name>
        <dbReference type="ChEBI" id="CHEBI:18420"/>
    </ligand>
</feature>
<name>A0A1E8PW29_9BURK</name>
<keyword evidence="3 10" id="KW-0285">Flavoprotein</keyword>
<proteinExistence type="inferred from homology"/>
<accession>A0A1E8PW29</accession>
<evidence type="ECO:0000256" key="6">
    <source>
        <dbReference type="ARBA" id="ARBA00022827"/>
    </source>
</evidence>
<comment type="similarity">
    <text evidence="10">Belongs to the ApbE family.</text>
</comment>
<dbReference type="InterPro" id="IPR024932">
    <property type="entry name" value="ApbE"/>
</dbReference>
<comment type="catalytic activity">
    <reaction evidence="9 10">
        <text>L-threonyl-[protein] + FAD = FMN-L-threonyl-[protein] + AMP + H(+)</text>
        <dbReference type="Rhea" id="RHEA:36847"/>
        <dbReference type="Rhea" id="RHEA-COMP:11060"/>
        <dbReference type="Rhea" id="RHEA-COMP:11061"/>
        <dbReference type="ChEBI" id="CHEBI:15378"/>
        <dbReference type="ChEBI" id="CHEBI:30013"/>
        <dbReference type="ChEBI" id="CHEBI:57692"/>
        <dbReference type="ChEBI" id="CHEBI:74257"/>
        <dbReference type="ChEBI" id="CHEBI:456215"/>
        <dbReference type="EC" id="2.7.1.180"/>
    </reaction>
</comment>
<dbReference type="EC" id="2.7.1.180" evidence="1 10"/>
<reference evidence="12 13" key="1">
    <citation type="submission" date="2016-10" db="EMBL/GenBank/DDBJ databases">
        <title>Updated version of Genome Assembly of Janthinobacterium lividum ERGS5:01.</title>
        <authorList>
            <person name="Kumar R."/>
            <person name="Acharya V."/>
            <person name="Singh D."/>
        </authorList>
    </citation>
    <scope>NUCLEOTIDE SEQUENCE [LARGE SCALE GENOMIC DNA]</scope>
    <source>
        <strain evidence="12 13">ERGS5:01</strain>
    </source>
</reference>
<dbReference type="GO" id="GO:0016740">
    <property type="term" value="F:transferase activity"/>
    <property type="evidence" value="ECO:0007669"/>
    <property type="project" value="UniProtKB-UniRule"/>
</dbReference>
<dbReference type="SUPFAM" id="SSF143631">
    <property type="entry name" value="ApbE-like"/>
    <property type="match status" value="1"/>
</dbReference>
<evidence type="ECO:0000313" key="12">
    <source>
        <dbReference type="EMBL" id="OFJ49859.1"/>
    </source>
</evidence>
<evidence type="ECO:0000256" key="11">
    <source>
        <dbReference type="PIRSR" id="PIRSR006268-2"/>
    </source>
</evidence>
<evidence type="ECO:0000256" key="5">
    <source>
        <dbReference type="ARBA" id="ARBA00022723"/>
    </source>
</evidence>
<feature type="binding site" evidence="11">
    <location>
        <position position="301"/>
    </location>
    <ligand>
        <name>Mg(2+)</name>
        <dbReference type="ChEBI" id="CHEBI:18420"/>
    </ligand>
</feature>
<comment type="caution">
    <text evidence="12">The sequence shown here is derived from an EMBL/GenBank/DDBJ whole genome shotgun (WGS) entry which is preliminary data.</text>
</comment>
<dbReference type="InterPro" id="IPR003374">
    <property type="entry name" value="ApbE-like_sf"/>
</dbReference>
<protein>
    <recommendedName>
        <fullName evidence="2 10">FAD:protein FMN transferase</fullName>
        <ecNumber evidence="1 10">2.7.1.180</ecNumber>
    </recommendedName>
    <alternativeName>
        <fullName evidence="8 10">Flavin transferase</fullName>
    </alternativeName>
</protein>
<keyword evidence="6 10" id="KW-0274">FAD</keyword>
<sequence>MRRVLLPQHISDQVAPPGAAIRDLRGLSMGTSWSVRLLECAMPGRAGSVDLQLGLQQQLDLVVAQMSHWNEASDLGRFNLAEPGSWHSLPAAFCEVLGFAMHVSQASGGAYDPCAGALVNLWGFGPRKRYDQPDFMLPKGDTVALLLSQRQRQRLELDLPARRARQPGGLQLDLSAVAKGYGVDRLARYLDSQGIEHYLVEVGGELRGAGCKPDGQPWWVMLEQVDGAADSAVNAQHPSEMLLALHGLSVATSGDYRRFFQDGTARFSHTIDPRSGMPIANQLASVTVVHAECMAADAWSTALTVLGPEAGMALAEEQGLAARFLQRDGLAYHETLSSQMLAMLDE</sequence>
<evidence type="ECO:0000313" key="13">
    <source>
        <dbReference type="Proteomes" id="UP000092634"/>
    </source>
</evidence>
<dbReference type="Proteomes" id="UP000092634">
    <property type="component" value="Unassembled WGS sequence"/>
</dbReference>
<gene>
    <name evidence="12" type="ORF">BA896_014365</name>
</gene>
<comment type="cofactor">
    <cofactor evidence="11">
        <name>Mg(2+)</name>
        <dbReference type="ChEBI" id="CHEBI:18420"/>
    </cofactor>
    <cofactor evidence="11">
        <name>Mn(2+)</name>
        <dbReference type="ChEBI" id="CHEBI:29035"/>
    </cofactor>
    <text evidence="11">Magnesium. Can also use manganese.</text>
</comment>
<feature type="binding site" evidence="11">
    <location>
        <position position="297"/>
    </location>
    <ligand>
        <name>Mg(2+)</name>
        <dbReference type="ChEBI" id="CHEBI:18420"/>
    </ligand>
</feature>
<evidence type="ECO:0000256" key="3">
    <source>
        <dbReference type="ARBA" id="ARBA00022630"/>
    </source>
</evidence>
<dbReference type="PANTHER" id="PTHR30040:SF2">
    <property type="entry name" value="FAD:PROTEIN FMN TRANSFERASE"/>
    <property type="match status" value="1"/>
</dbReference>
<dbReference type="AlphaFoldDB" id="A0A1E8PW29"/>
<evidence type="ECO:0000256" key="1">
    <source>
        <dbReference type="ARBA" id="ARBA00011955"/>
    </source>
</evidence>
<dbReference type="Pfam" id="PF02424">
    <property type="entry name" value="ApbE"/>
    <property type="match status" value="1"/>
</dbReference>
<evidence type="ECO:0000256" key="8">
    <source>
        <dbReference type="ARBA" id="ARBA00031306"/>
    </source>
</evidence>
<keyword evidence="4 10" id="KW-0808">Transferase</keyword>
<organism evidence="12 13">
    <name type="scientific">Janthinobacterium lividum</name>
    <dbReference type="NCBI Taxonomy" id="29581"/>
    <lineage>
        <taxon>Bacteria</taxon>
        <taxon>Pseudomonadati</taxon>
        <taxon>Pseudomonadota</taxon>
        <taxon>Betaproteobacteria</taxon>
        <taxon>Burkholderiales</taxon>
        <taxon>Oxalobacteraceae</taxon>
        <taxon>Janthinobacterium</taxon>
    </lineage>
</organism>
<keyword evidence="7 10" id="KW-0460">Magnesium</keyword>
<dbReference type="PANTHER" id="PTHR30040">
    <property type="entry name" value="THIAMINE BIOSYNTHESIS LIPOPROTEIN APBE"/>
    <property type="match status" value="1"/>
</dbReference>
<evidence type="ECO:0000256" key="7">
    <source>
        <dbReference type="ARBA" id="ARBA00022842"/>
    </source>
</evidence>
<dbReference type="PIRSF" id="PIRSF006268">
    <property type="entry name" value="ApbE"/>
    <property type="match status" value="1"/>
</dbReference>
<dbReference type="Gene3D" id="3.10.520.10">
    <property type="entry name" value="ApbE-like domains"/>
    <property type="match status" value="1"/>
</dbReference>
<dbReference type="EMBL" id="MAQB02000001">
    <property type="protein sequence ID" value="OFJ49859.1"/>
    <property type="molecule type" value="Genomic_DNA"/>
</dbReference>